<evidence type="ECO:0000313" key="10">
    <source>
        <dbReference type="EMBL" id="PIX28122.1"/>
    </source>
</evidence>
<dbReference type="EMBL" id="PFSX01000007">
    <property type="protein sequence ID" value="PJC01753.1"/>
    <property type="molecule type" value="Genomic_DNA"/>
</dbReference>
<evidence type="ECO:0000313" key="11">
    <source>
        <dbReference type="EMBL" id="PIY99651.1"/>
    </source>
</evidence>
<dbReference type="Proteomes" id="UP000228874">
    <property type="component" value="Unassembled WGS sequence"/>
</dbReference>
<dbReference type="Proteomes" id="UP000228989">
    <property type="component" value="Unassembled WGS sequence"/>
</dbReference>
<accession>A0A2H9MMA7</accession>
<dbReference type="Proteomes" id="UP000231449">
    <property type="component" value="Unassembled WGS sequence"/>
</dbReference>
<dbReference type="InterPro" id="IPR023575">
    <property type="entry name" value="Ribosomal_uS19_SF"/>
</dbReference>
<keyword evidence="3 4" id="KW-0687">Ribonucleoprotein</keyword>
<evidence type="ECO:0000256" key="2">
    <source>
        <dbReference type="ARBA" id="ARBA00022980"/>
    </source>
</evidence>
<accession>A0A2G9LIY7</accession>
<evidence type="ECO:0000313" key="8">
    <source>
        <dbReference type="EMBL" id="PIV46388.1"/>
    </source>
</evidence>
<dbReference type="EMBL" id="PFMG01000065">
    <property type="protein sequence ID" value="PIY99651.1"/>
    <property type="molecule type" value="Genomic_DNA"/>
</dbReference>
<evidence type="ECO:0000313" key="12">
    <source>
        <dbReference type="EMBL" id="PJB04309.1"/>
    </source>
</evidence>
<keyword evidence="4" id="KW-0699">rRNA-binding</keyword>
<dbReference type="Proteomes" id="UP000229789">
    <property type="component" value="Unassembled WGS sequence"/>
</dbReference>
<name>A0A2G9LIY7_HUBC1</name>
<comment type="similarity">
    <text evidence="1 4 5">Belongs to the universal ribosomal protein uS19 family.</text>
</comment>
<dbReference type="InterPro" id="IPR002222">
    <property type="entry name" value="Ribosomal_uS19"/>
</dbReference>
<dbReference type="EMBL" id="PFFF01000037">
    <property type="protein sequence ID" value="PIV89671.1"/>
    <property type="molecule type" value="Genomic_DNA"/>
</dbReference>
<protein>
    <recommendedName>
        <fullName evidence="4">Small ribosomal subunit protein uS19</fullName>
    </recommendedName>
</protein>
<dbReference type="EMBL" id="PCUF01000038">
    <property type="protein sequence ID" value="PIN66422.1"/>
    <property type="molecule type" value="Genomic_DNA"/>
</dbReference>
<evidence type="ECO:0000313" key="15">
    <source>
        <dbReference type="Proteomes" id="UP000228888"/>
    </source>
</evidence>
<dbReference type="GO" id="GO:0022627">
    <property type="term" value="C:cytosolic small ribosomal subunit"/>
    <property type="evidence" value="ECO:0007669"/>
    <property type="project" value="TreeGrafter"/>
</dbReference>
<sequence length="132" mass="15135">MVLPKVYKGLTLEELTSQKIEDIAKIMPSRSRRVILRGFTPRQLKFMRDISAINPENQKKPIKTHEREMIIFPQMVGKRISVHNGRDFVEIVPNISMIGRRLGEYVLTRKIPTHTKAGVGASKSSKHSEDKK</sequence>
<evidence type="ECO:0000256" key="3">
    <source>
        <dbReference type="ARBA" id="ARBA00023274"/>
    </source>
</evidence>
<dbReference type="Pfam" id="PF00203">
    <property type="entry name" value="Ribosomal_S19"/>
    <property type="match status" value="1"/>
</dbReference>
<accession>A0A2H9M1Y3</accession>
<dbReference type="GO" id="GO:0003735">
    <property type="term" value="F:structural constituent of ribosome"/>
    <property type="evidence" value="ECO:0007669"/>
    <property type="project" value="InterPro"/>
</dbReference>
<evidence type="ECO:0000313" key="6">
    <source>
        <dbReference type="EMBL" id="PIN66422.1"/>
    </source>
</evidence>
<dbReference type="HAMAP" id="MF_00531">
    <property type="entry name" value="Ribosomal_uS19"/>
    <property type="match status" value="1"/>
</dbReference>
<accession>A0A2H9P811</accession>
<proteinExistence type="inferred from homology"/>
<dbReference type="EMBL" id="PEUT01000045">
    <property type="protein sequence ID" value="PIV13645.1"/>
    <property type="molecule type" value="Genomic_DNA"/>
</dbReference>
<dbReference type="PANTHER" id="PTHR11880:SF2">
    <property type="entry name" value="SMALL RIBOSOMAL SUBUNIT PROTEIN US19"/>
    <property type="match status" value="1"/>
</dbReference>
<dbReference type="GO" id="GO:0006412">
    <property type="term" value="P:translation"/>
    <property type="evidence" value="ECO:0007669"/>
    <property type="project" value="UniProtKB-UniRule"/>
</dbReference>
<evidence type="ECO:0000313" key="14">
    <source>
        <dbReference type="Proteomes" id="UP000228874"/>
    </source>
</evidence>
<dbReference type="SUPFAM" id="SSF54570">
    <property type="entry name" value="Ribosomal protein S19"/>
    <property type="match status" value="1"/>
</dbReference>
<evidence type="ECO:0000313" key="7">
    <source>
        <dbReference type="EMBL" id="PIV13645.1"/>
    </source>
</evidence>
<dbReference type="Proteomes" id="UP000230477">
    <property type="component" value="Unassembled WGS sequence"/>
</dbReference>
<dbReference type="PANTHER" id="PTHR11880">
    <property type="entry name" value="RIBOSOMAL PROTEIN S19P FAMILY MEMBER"/>
    <property type="match status" value="1"/>
</dbReference>
<evidence type="ECO:0000256" key="5">
    <source>
        <dbReference type="RuleBase" id="RU003485"/>
    </source>
</evidence>
<organism evidence="6 16">
    <name type="scientific">Huberarchaeum crystalense</name>
    <dbReference type="NCBI Taxonomy" id="2014257"/>
    <lineage>
        <taxon>Archaea</taxon>
        <taxon>Candidatus Huberarchaeota</taxon>
        <taxon>Candidatus Huberarchaeia</taxon>
        <taxon>Candidatus Huberarchaeales</taxon>
        <taxon>Candidatus Huberarchaeaceae</taxon>
        <taxon>Candidatus Huberarchaeum</taxon>
    </lineage>
</organism>
<gene>
    <name evidence="4 6" type="primary">rps19p</name>
    <name evidence="13" type="ORF">CO072_00105</name>
    <name evidence="12" type="ORF">CO124_00475</name>
    <name evidence="8" type="ORF">COS22_01710</name>
    <name evidence="7" type="ORF">COS45_01825</name>
    <name evidence="9" type="ORF">COW47_01620</name>
    <name evidence="6" type="ORF">COW69_02360</name>
    <name evidence="11" type="ORF">COY63_02465</name>
    <name evidence="10" type="ORF">COZ66_01210</name>
</gene>
<dbReference type="EMBL" id="PFUW01000011">
    <property type="protein sequence ID" value="PJB04309.1"/>
    <property type="molecule type" value="Genomic_DNA"/>
</dbReference>
<dbReference type="Proteomes" id="UP000231232">
    <property type="component" value="Unassembled WGS sequence"/>
</dbReference>
<reference evidence="14 15" key="2">
    <citation type="submission" date="2017-09" db="EMBL/GenBank/DDBJ databases">
        <title>Depth-based differentiation of microbial function through sediment-hosted aquifers and enrichment of novel symbionts in the deep terrestrial subsurface.</title>
        <authorList>
            <person name="Probst A.J."/>
            <person name="Ladd B."/>
            <person name="Jarett J.K."/>
            <person name="Geller-Mcgrath D.E."/>
            <person name="Sieber C.M.K."/>
            <person name="Emerson J.B."/>
            <person name="Anantharaman K."/>
            <person name="Thomas B.C."/>
            <person name="Malmstrom R."/>
            <person name="Stieglmeier M."/>
            <person name="Klingl A."/>
            <person name="Woyke T."/>
            <person name="Ryan C.M."/>
            <person name="Banfield J.F."/>
        </authorList>
    </citation>
    <scope>NUCLEOTIDE SEQUENCE [LARGE SCALE GENOMIC DNA]</scope>
</reference>
<dbReference type="AlphaFoldDB" id="A0A2G9LIY7"/>
<dbReference type="EMBL" id="PFIH01000027">
    <property type="protein sequence ID" value="PIX28122.1"/>
    <property type="molecule type" value="Genomic_DNA"/>
</dbReference>
<comment type="caution">
    <text evidence="6">The sequence shown here is derived from an EMBL/GenBank/DDBJ whole genome shotgun (WGS) entry which is preliminary data.</text>
</comment>
<comment type="function">
    <text evidence="4">Protein S19 forms a complex with S13 that binds strongly to the 16S ribosomal RNA.</text>
</comment>
<accession>A0A2H9QSP9</accession>
<reference evidence="6 16" key="1">
    <citation type="submission" date="2017-09" db="EMBL/GenBank/DDBJ databases">
        <title>Depth-based differentiation of microbial function through sediment-hosted aquifers and enrichment of novel symbionts in the deep terrestrial subsurface.</title>
        <authorList>
            <person name="Probst A.J."/>
            <person name="Ladd B."/>
            <person name="Jarett J.K."/>
            <person name="Geller-Mcgrath D.E."/>
            <person name="Sieber C.M."/>
            <person name="Emerson J.B."/>
            <person name="Anantharaman K."/>
            <person name="Thomas B.C."/>
            <person name="Malmstrom R."/>
            <person name="Stieglmeier M."/>
            <person name="Klingl A."/>
            <person name="Woyke T."/>
            <person name="Ryan C.M."/>
            <person name="Banfield J.F."/>
        </authorList>
    </citation>
    <scope>NUCLEOTIDE SEQUENCE [LARGE SCALE GENOMIC DNA]</scope>
    <source>
        <strain evidence="8">CG02_land_8_20_14_3_00_31_209</strain>
        <strain evidence="7">CG03_land_8_20_14_0_80_31_114</strain>
        <strain evidence="9">CG17_big_fil_post_rev_8_21_14_2_50_31_73</strain>
        <strain evidence="6">CG18_big_fil_WC_8_21_14_2_50_31_19</strain>
        <strain evidence="11">CG_4_10_14_0_8_um_filter_31_133</strain>
        <strain evidence="10">CG_4_8_14_3_um_filter</strain>
        <strain evidence="13">CG_4_9_14_0_8_um_filter_31_21</strain>
        <strain evidence="12">CG_4_9_14_3_um_filter_31_125</strain>
    </source>
</reference>
<dbReference type="GO" id="GO:0000028">
    <property type="term" value="P:ribosomal small subunit assembly"/>
    <property type="evidence" value="ECO:0007669"/>
    <property type="project" value="TreeGrafter"/>
</dbReference>
<keyword evidence="2 4" id="KW-0689">Ribosomal protein</keyword>
<evidence type="ECO:0000313" key="16">
    <source>
        <dbReference type="Proteomes" id="UP000229789"/>
    </source>
</evidence>
<dbReference type="PRINTS" id="PR00975">
    <property type="entry name" value="RIBOSOMALS19"/>
</dbReference>
<dbReference type="Proteomes" id="UP000228888">
    <property type="component" value="Unassembled WGS sequence"/>
</dbReference>
<evidence type="ECO:0000313" key="13">
    <source>
        <dbReference type="EMBL" id="PJC01753.1"/>
    </source>
</evidence>
<dbReference type="Gene3D" id="3.30.860.10">
    <property type="entry name" value="30s Ribosomal Protein S19, Chain A"/>
    <property type="match status" value="1"/>
</dbReference>
<dbReference type="Proteomes" id="UP000230713">
    <property type="component" value="Unassembled WGS sequence"/>
</dbReference>
<evidence type="ECO:0000256" key="1">
    <source>
        <dbReference type="ARBA" id="ARBA00007345"/>
    </source>
</evidence>
<accession>A0A2H9N3Y7</accession>
<evidence type="ECO:0000256" key="4">
    <source>
        <dbReference type="HAMAP-Rule" id="MF_00531"/>
    </source>
</evidence>
<keyword evidence="4" id="KW-0694">RNA-binding</keyword>
<dbReference type="GO" id="GO:0019843">
    <property type="term" value="F:rRNA binding"/>
    <property type="evidence" value="ECO:0007669"/>
    <property type="project" value="UniProtKB-UniRule"/>
</dbReference>
<dbReference type="PIRSF" id="PIRSF002144">
    <property type="entry name" value="Ribosomal_S19"/>
    <property type="match status" value="1"/>
</dbReference>
<accession>A0A2H9M916</accession>
<dbReference type="EMBL" id="PETW01000027">
    <property type="protein sequence ID" value="PIV46388.1"/>
    <property type="molecule type" value="Genomic_DNA"/>
</dbReference>
<accession>A0A2H9RDS5</accession>
<evidence type="ECO:0000313" key="9">
    <source>
        <dbReference type="EMBL" id="PIV89671.1"/>
    </source>
</evidence>